<keyword evidence="4" id="KW-1133">Transmembrane helix</keyword>
<dbReference type="RefSeq" id="WP_072901665.1">
    <property type="nucleotide sequence ID" value="NZ_FRAD01000004.1"/>
</dbReference>
<evidence type="ECO:0000256" key="1">
    <source>
        <dbReference type="ARBA" id="ARBA00004162"/>
    </source>
</evidence>
<dbReference type="STRING" id="1121331.SAMN02745248_00359"/>
<dbReference type="PROSITE" id="PS51849">
    <property type="entry name" value="RSGI_N"/>
    <property type="match status" value="1"/>
</dbReference>
<sequence length="250" mass="28546">MIKKGIILEIKKKSVVVLTPDGEFIQLKKQKFMPKLGEEYENSLYYARSFIKPIPIAACFLLFINIGIIYRTYFQVYNTVYVSINPSIKLHVNRKNHILKAEAMNKDGETLLSNIHSIKGENCEKGIIDIIEYAISMKYLNPNNPKVVVRSEKENAINYNNINRILKQTDPSPSQNINKNSQKNFQKDNVIVENTRKNPTVQKDKIPGVNKPSVNIAPKTNNEPPKLKPSKPLKNNDKNIKPSKATKNKD</sequence>
<protein>
    <submittedName>
        <fullName evidence="8">Anti-sigma factor N-terminus</fullName>
    </submittedName>
</protein>
<comment type="subcellular location">
    <subcellularLocation>
        <location evidence="1">Cell membrane</location>
        <topology evidence="1">Single-pass membrane protein</topology>
    </subcellularLocation>
</comment>
<dbReference type="GO" id="GO:0005886">
    <property type="term" value="C:plasma membrane"/>
    <property type="evidence" value="ECO:0007669"/>
    <property type="project" value="UniProtKB-SubCell"/>
</dbReference>
<dbReference type="EMBL" id="FRAD01000004">
    <property type="protein sequence ID" value="SHJ54760.1"/>
    <property type="molecule type" value="Genomic_DNA"/>
</dbReference>
<evidence type="ECO:0000256" key="4">
    <source>
        <dbReference type="ARBA" id="ARBA00022989"/>
    </source>
</evidence>
<dbReference type="Pfam" id="PF23750">
    <property type="entry name" value="RsgI_M"/>
    <property type="match status" value="1"/>
</dbReference>
<evidence type="ECO:0000259" key="7">
    <source>
        <dbReference type="PROSITE" id="PS51849"/>
    </source>
</evidence>
<evidence type="ECO:0000313" key="8">
    <source>
        <dbReference type="EMBL" id="SHJ54760.1"/>
    </source>
</evidence>
<dbReference type="Proteomes" id="UP000183952">
    <property type="component" value="Unassembled WGS sequence"/>
</dbReference>
<keyword evidence="3" id="KW-0812">Transmembrane</keyword>
<evidence type="ECO:0000256" key="6">
    <source>
        <dbReference type="SAM" id="MobiDB-lite"/>
    </source>
</evidence>
<feature type="compositionally biased region" description="Polar residues" evidence="6">
    <location>
        <begin position="169"/>
        <end position="184"/>
    </location>
</feature>
<feature type="domain" description="RsgI N-terminal anti-sigma" evidence="7">
    <location>
        <begin position="3"/>
        <end position="51"/>
    </location>
</feature>
<gene>
    <name evidence="8" type="ORF">SAMN02745248_00359</name>
</gene>
<evidence type="ECO:0000256" key="2">
    <source>
        <dbReference type="ARBA" id="ARBA00022475"/>
    </source>
</evidence>
<dbReference type="InterPro" id="IPR024449">
    <property type="entry name" value="Anti-sigma_RsgI_N"/>
</dbReference>
<keyword evidence="2" id="KW-1003">Cell membrane</keyword>
<evidence type="ECO:0000256" key="3">
    <source>
        <dbReference type="ARBA" id="ARBA00022692"/>
    </source>
</evidence>
<keyword evidence="9" id="KW-1185">Reference proteome</keyword>
<organism evidence="8 9">
    <name type="scientific">Hathewaya proteolytica DSM 3090</name>
    <dbReference type="NCBI Taxonomy" id="1121331"/>
    <lineage>
        <taxon>Bacteria</taxon>
        <taxon>Bacillati</taxon>
        <taxon>Bacillota</taxon>
        <taxon>Clostridia</taxon>
        <taxon>Eubacteriales</taxon>
        <taxon>Clostridiaceae</taxon>
        <taxon>Hathewaya</taxon>
    </lineage>
</organism>
<proteinExistence type="predicted"/>
<dbReference type="Pfam" id="PF12791">
    <property type="entry name" value="RsgI_N"/>
    <property type="match status" value="1"/>
</dbReference>
<feature type="region of interest" description="Disordered" evidence="6">
    <location>
        <begin position="166"/>
        <end position="250"/>
    </location>
</feature>
<keyword evidence="5" id="KW-0472">Membrane</keyword>
<name>A0A1M6K7H3_9CLOT</name>
<evidence type="ECO:0000313" key="9">
    <source>
        <dbReference type="Proteomes" id="UP000183952"/>
    </source>
</evidence>
<accession>A0A1M6K7H3</accession>
<evidence type="ECO:0000256" key="5">
    <source>
        <dbReference type="ARBA" id="ARBA00023136"/>
    </source>
</evidence>
<reference evidence="8 9" key="1">
    <citation type="submission" date="2016-11" db="EMBL/GenBank/DDBJ databases">
        <authorList>
            <person name="Jaros S."/>
            <person name="Januszkiewicz K."/>
            <person name="Wedrychowicz H."/>
        </authorList>
    </citation>
    <scope>NUCLEOTIDE SEQUENCE [LARGE SCALE GENOMIC DNA]</scope>
    <source>
        <strain evidence="8 9">DSM 3090</strain>
    </source>
</reference>
<dbReference type="AlphaFoldDB" id="A0A1M6K7H3"/>
<dbReference type="InterPro" id="IPR055431">
    <property type="entry name" value="RsgI_M"/>
</dbReference>